<organism evidence="1 2">
    <name type="scientific">Taklimakanibacter albus</name>
    <dbReference type="NCBI Taxonomy" id="2800327"/>
    <lineage>
        <taxon>Bacteria</taxon>
        <taxon>Pseudomonadati</taxon>
        <taxon>Pseudomonadota</taxon>
        <taxon>Alphaproteobacteria</taxon>
        <taxon>Hyphomicrobiales</taxon>
        <taxon>Aestuariivirgaceae</taxon>
        <taxon>Taklimakanibacter</taxon>
    </lineage>
</organism>
<comment type="caution">
    <text evidence="1">The sequence shown here is derived from an EMBL/GenBank/DDBJ whole genome shotgun (WGS) entry which is preliminary data.</text>
</comment>
<evidence type="ECO:0000313" key="1">
    <source>
        <dbReference type="EMBL" id="MBK1869891.1"/>
    </source>
</evidence>
<name>A0ACC5RB29_9HYPH</name>
<accession>A0ACC5RB29</accession>
<dbReference type="Proteomes" id="UP000616151">
    <property type="component" value="Unassembled WGS sequence"/>
</dbReference>
<keyword evidence="2" id="KW-1185">Reference proteome</keyword>
<gene>
    <name evidence="1" type="ORF">JHL16_26240</name>
</gene>
<evidence type="ECO:0000313" key="2">
    <source>
        <dbReference type="Proteomes" id="UP000616151"/>
    </source>
</evidence>
<dbReference type="EMBL" id="JAENHL010000008">
    <property type="protein sequence ID" value="MBK1869891.1"/>
    <property type="molecule type" value="Genomic_DNA"/>
</dbReference>
<protein>
    <submittedName>
        <fullName evidence="1">SRPBCC domain-containing protein</fullName>
    </submittedName>
</protein>
<proteinExistence type="predicted"/>
<reference evidence="1" key="1">
    <citation type="submission" date="2021-01" db="EMBL/GenBank/DDBJ databases">
        <authorList>
            <person name="Sun Q."/>
        </authorList>
    </citation>
    <scope>NUCLEOTIDE SEQUENCE</scope>
    <source>
        <strain evidence="1">YIM B02566</strain>
    </source>
</reference>
<sequence length="155" mass="17192">MTGSSRTSRFIKASPDKVYAAFMDPIALLAWMPPGEMTGRMHDFDGREGGGYRMSLFYPASEPTMRGKTAENEDMVDVRFVALEPARRIVEIVTFQSPDPAFAGEMRIEIRFDAIRGGTEVTFICTDIPSGIRPEDNDTGTQQSLAQLARYLEGS</sequence>